<name>A0AAE5X5N6_9BRAD</name>
<dbReference type="Proteomes" id="UP000290401">
    <property type="component" value="Unassembled WGS sequence"/>
</dbReference>
<dbReference type="SUPFAM" id="SSF141571">
    <property type="entry name" value="Pentapeptide repeat-like"/>
    <property type="match status" value="1"/>
</dbReference>
<dbReference type="Proteomes" id="UP000288972">
    <property type="component" value="Chromosome"/>
</dbReference>
<proteinExistence type="predicted"/>
<gene>
    <name evidence="2" type="ORF">EAS56_37795</name>
    <name evidence="1" type="ORF">XH91_29560</name>
</gene>
<evidence type="ECO:0000313" key="3">
    <source>
        <dbReference type="Proteomes" id="UP000288972"/>
    </source>
</evidence>
<reference evidence="2 4" key="2">
    <citation type="submission" date="2018-10" db="EMBL/GenBank/DDBJ databases">
        <title>Bradyrhizobium sp. nov., effective nodules isolated from peanut in China.</title>
        <authorList>
            <person name="Li Y."/>
        </authorList>
    </citation>
    <scope>NUCLEOTIDE SEQUENCE [LARGE SCALE GENOMIC DNA]</scope>
    <source>
        <strain evidence="2 4">CCBAU 53426</strain>
    </source>
</reference>
<evidence type="ECO:0000313" key="2">
    <source>
        <dbReference type="EMBL" id="RXH03820.1"/>
    </source>
</evidence>
<dbReference type="EMBL" id="CP030053">
    <property type="protein sequence ID" value="QAU49098.1"/>
    <property type="molecule type" value="Genomic_DNA"/>
</dbReference>
<evidence type="ECO:0008006" key="5">
    <source>
        <dbReference type="Google" id="ProtNLM"/>
    </source>
</evidence>
<keyword evidence="4" id="KW-1185">Reference proteome</keyword>
<evidence type="ECO:0000313" key="1">
    <source>
        <dbReference type="EMBL" id="QAU49098.1"/>
    </source>
</evidence>
<protein>
    <recommendedName>
        <fullName evidence="5">Pentapeptide repeat-containing protein</fullName>
    </recommendedName>
</protein>
<dbReference type="AlphaFoldDB" id="A0AAE5X5N6"/>
<organism evidence="1 3">
    <name type="scientific">Bradyrhizobium guangzhouense</name>
    <dbReference type="NCBI Taxonomy" id="1325095"/>
    <lineage>
        <taxon>Bacteria</taxon>
        <taxon>Pseudomonadati</taxon>
        <taxon>Pseudomonadota</taxon>
        <taxon>Alphaproteobacteria</taxon>
        <taxon>Hyphomicrobiales</taxon>
        <taxon>Nitrobacteraceae</taxon>
        <taxon>Bradyrhizobium</taxon>
    </lineage>
</organism>
<accession>A0AAE5X5N6</accession>
<dbReference type="KEGG" id="bgz:XH91_29560"/>
<sequence>MTDSLRALFALLETEEEDFGRLAERFGIDPAIDLQNCDLTGVDFGALKADTLNLTGAELSGANLTKVRCRSIIGVDGSATGSPVGPLVEVLTAISRYQNADWAINQIFQSVTENHASPVLAFYHTAAEQDLLTKRVCAHFGDGSHVQEGFNAHASGTKLLWFYSKAERSQFKLNPASLDKSFFETLRSSNKSADIGIYPYRANQSAIERIRDGVHPGTYDQMRSEFVRGLRRELEMRVLNGSRAKDRSMLIFSGFPPISKRFYEQLRENISGRLYLIFLCSSNWQPEYLRGKGLHWRRVAIPRYSIGEPLTAEEDIGRLVRRIGVASGGRIHIDETMTQWMAEWVGKPLVEFKRELTRELSKAVARGG</sequence>
<reference evidence="1 3" key="1">
    <citation type="submission" date="2018-06" db="EMBL/GenBank/DDBJ databases">
        <title>Comparative genomics of rhizobia nodulating Arachis hypogaea in China.</title>
        <authorList>
            <person name="Li Y."/>
        </authorList>
    </citation>
    <scope>NUCLEOTIDE SEQUENCE [LARGE SCALE GENOMIC DNA]</scope>
    <source>
        <strain evidence="1 3">CCBAU 51670</strain>
    </source>
</reference>
<dbReference type="EMBL" id="RDQZ01000068">
    <property type="protein sequence ID" value="RXH03820.1"/>
    <property type="molecule type" value="Genomic_DNA"/>
</dbReference>
<dbReference type="Gene3D" id="2.160.20.80">
    <property type="entry name" value="E3 ubiquitin-protein ligase SopA"/>
    <property type="match status" value="1"/>
</dbReference>
<evidence type="ECO:0000313" key="4">
    <source>
        <dbReference type="Proteomes" id="UP000290401"/>
    </source>
</evidence>
<dbReference type="RefSeq" id="WP_128953849.1">
    <property type="nucleotide sequence ID" value="NZ_CP030053.1"/>
</dbReference>